<reference evidence="1" key="2">
    <citation type="journal article" date="2015" name="Data Brief">
        <title>Shoot transcriptome of the giant reed, Arundo donax.</title>
        <authorList>
            <person name="Barrero R.A."/>
            <person name="Guerrero F.D."/>
            <person name="Moolhuijzen P."/>
            <person name="Goolsby J.A."/>
            <person name="Tidwell J."/>
            <person name="Bellgard S.E."/>
            <person name="Bellgard M.I."/>
        </authorList>
    </citation>
    <scope>NUCLEOTIDE SEQUENCE</scope>
    <source>
        <tissue evidence="1">Shoot tissue taken approximately 20 cm above the soil surface</tissue>
    </source>
</reference>
<organism evidence="1">
    <name type="scientific">Arundo donax</name>
    <name type="common">Giant reed</name>
    <name type="synonym">Donax arundinaceus</name>
    <dbReference type="NCBI Taxonomy" id="35708"/>
    <lineage>
        <taxon>Eukaryota</taxon>
        <taxon>Viridiplantae</taxon>
        <taxon>Streptophyta</taxon>
        <taxon>Embryophyta</taxon>
        <taxon>Tracheophyta</taxon>
        <taxon>Spermatophyta</taxon>
        <taxon>Magnoliopsida</taxon>
        <taxon>Liliopsida</taxon>
        <taxon>Poales</taxon>
        <taxon>Poaceae</taxon>
        <taxon>PACMAD clade</taxon>
        <taxon>Arundinoideae</taxon>
        <taxon>Arundineae</taxon>
        <taxon>Arundo</taxon>
    </lineage>
</organism>
<name>A0A0A9EK22_ARUDO</name>
<accession>A0A0A9EK22</accession>
<proteinExistence type="predicted"/>
<protein>
    <submittedName>
        <fullName evidence="1">Uncharacterized protein</fullName>
    </submittedName>
</protein>
<dbReference type="EMBL" id="GBRH01198532">
    <property type="protein sequence ID" value="JAD99363.1"/>
    <property type="molecule type" value="Transcribed_RNA"/>
</dbReference>
<reference evidence="1" key="1">
    <citation type="submission" date="2014-09" db="EMBL/GenBank/DDBJ databases">
        <authorList>
            <person name="Magalhaes I.L.F."/>
            <person name="Oliveira U."/>
            <person name="Santos F.R."/>
            <person name="Vidigal T.H.D.A."/>
            <person name="Brescovit A.D."/>
            <person name="Santos A.J."/>
        </authorList>
    </citation>
    <scope>NUCLEOTIDE SEQUENCE</scope>
    <source>
        <tissue evidence="1">Shoot tissue taken approximately 20 cm above the soil surface</tissue>
    </source>
</reference>
<evidence type="ECO:0000313" key="1">
    <source>
        <dbReference type="EMBL" id="JAD99363.1"/>
    </source>
</evidence>
<dbReference type="AlphaFoldDB" id="A0A0A9EK22"/>
<sequence>MLVKKCEAIGHLKFILLRVASHVCGYLISHLRFN</sequence>